<name>A0A563VTI7_9CYAN</name>
<gene>
    <name evidence="1" type="ORF">H1P_2720009</name>
</gene>
<dbReference type="EMBL" id="CAACVJ010000193">
    <property type="protein sequence ID" value="VEP14581.1"/>
    <property type="molecule type" value="Genomic_DNA"/>
</dbReference>
<dbReference type="RefSeq" id="WP_281291231.1">
    <property type="nucleotide sequence ID" value="NZ_LR214015.1"/>
</dbReference>
<sequence>MTSSLPKPQTETPLPIVSSKDLGWQSILVEEYQQPIHIKAA</sequence>
<protein>
    <submittedName>
        <fullName evidence="1">Uncharacterized protein</fullName>
    </submittedName>
</protein>
<dbReference type="AlphaFoldDB" id="A0A563VTI7"/>
<keyword evidence="2" id="KW-1185">Reference proteome</keyword>
<proteinExistence type="predicted"/>
<reference evidence="1 2" key="1">
    <citation type="submission" date="2019-01" db="EMBL/GenBank/DDBJ databases">
        <authorList>
            <person name="Brito A."/>
        </authorList>
    </citation>
    <scope>NUCLEOTIDE SEQUENCE [LARGE SCALE GENOMIC DNA]</scope>
    <source>
        <strain evidence="1">1</strain>
    </source>
</reference>
<accession>A0A563VTI7</accession>
<evidence type="ECO:0000313" key="2">
    <source>
        <dbReference type="Proteomes" id="UP000320055"/>
    </source>
</evidence>
<dbReference type="Proteomes" id="UP000320055">
    <property type="component" value="Unassembled WGS sequence"/>
</dbReference>
<organism evidence="1 2">
    <name type="scientific">Hyella patelloides LEGE 07179</name>
    <dbReference type="NCBI Taxonomy" id="945734"/>
    <lineage>
        <taxon>Bacteria</taxon>
        <taxon>Bacillati</taxon>
        <taxon>Cyanobacteriota</taxon>
        <taxon>Cyanophyceae</taxon>
        <taxon>Pleurocapsales</taxon>
        <taxon>Hyellaceae</taxon>
        <taxon>Hyella</taxon>
    </lineage>
</organism>
<evidence type="ECO:0000313" key="1">
    <source>
        <dbReference type="EMBL" id="VEP14581.1"/>
    </source>
</evidence>